<sequence>MTISRCKGPSEAPLPPERNPAAACLRTSPCDALKQNRATSRISKPPF</sequence>
<dbReference type="Proteomes" id="UP001589795">
    <property type="component" value="Unassembled WGS sequence"/>
</dbReference>
<evidence type="ECO:0000313" key="3">
    <source>
        <dbReference type="Proteomes" id="UP001589795"/>
    </source>
</evidence>
<keyword evidence="3" id="KW-1185">Reference proteome</keyword>
<comment type="caution">
    <text evidence="2">The sequence shown here is derived from an EMBL/GenBank/DDBJ whole genome shotgun (WGS) entry which is preliminary data.</text>
</comment>
<accession>A0ABV6CH02</accession>
<dbReference type="RefSeq" id="WP_265506291.1">
    <property type="nucleotide sequence ID" value="NZ_JAOTBE010000010.1"/>
</dbReference>
<gene>
    <name evidence="2" type="ORF">ACFFIZ_06665</name>
</gene>
<organism evidence="2 3">
    <name type="scientific">Paracoccus rhizosphaerae</name>
    <dbReference type="NCBI Taxonomy" id="1133347"/>
    <lineage>
        <taxon>Bacteria</taxon>
        <taxon>Pseudomonadati</taxon>
        <taxon>Pseudomonadota</taxon>
        <taxon>Alphaproteobacteria</taxon>
        <taxon>Rhodobacterales</taxon>
        <taxon>Paracoccaceae</taxon>
        <taxon>Paracoccus</taxon>
    </lineage>
</organism>
<evidence type="ECO:0000256" key="1">
    <source>
        <dbReference type="SAM" id="MobiDB-lite"/>
    </source>
</evidence>
<evidence type="ECO:0000313" key="2">
    <source>
        <dbReference type="EMBL" id="MFC0200012.1"/>
    </source>
</evidence>
<dbReference type="EMBL" id="JBHLWQ010000056">
    <property type="protein sequence ID" value="MFC0200012.1"/>
    <property type="molecule type" value="Genomic_DNA"/>
</dbReference>
<feature type="region of interest" description="Disordered" evidence="1">
    <location>
        <begin position="1"/>
        <end position="20"/>
    </location>
</feature>
<proteinExistence type="predicted"/>
<protein>
    <submittedName>
        <fullName evidence="2">Uncharacterized protein</fullName>
    </submittedName>
</protein>
<reference evidence="2 3" key="1">
    <citation type="submission" date="2024-09" db="EMBL/GenBank/DDBJ databases">
        <authorList>
            <person name="Sun Q."/>
            <person name="Mori K."/>
        </authorList>
    </citation>
    <scope>NUCLEOTIDE SEQUENCE [LARGE SCALE GENOMIC DNA]</scope>
    <source>
        <strain evidence="2 3">CCM 7904</strain>
    </source>
</reference>
<name>A0ABV6CH02_9RHOB</name>